<reference evidence="1" key="1">
    <citation type="journal article" date="2016" name="Gigascience">
        <title>De novo construction of an expanded transcriptome assembly for the western tarnished plant bug, Lygus hesperus.</title>
        <authorList>
            <person name="Tassone E.E."/>
            <person name="Geib S.M."/>
            <person name="Hall B."/>
            <person name="Fabrick J.A."/>
            <person name="Brent C.S."/>
            <person name="Hull J.J."/>
        </authorList>
    </citation>
    <scope>NUCLEOTIDE SEQUENCE</scope>
</reference>
<proteinExistence type="predicted"/>
<organism evidence="1">
    <name type="scientific">Lygus hesperus</name>
    <name type="common">Western plant bug</name>
    <dbReference type="NCBI Taxonomy" id="30085"/>
    <lineage>
        <taxon>Eukaryota</taxon>
        <taxon>Metazoa</taxon>
        <taxon>Ecdysozoa</taxon>
        <taxon>Arthropoda</taxon>
        <taxon>Hexapoda</taxon>
        <taxon>Insecta</taxon>
        <taxon>Pterygota</taxon>
        <taxon>Neoptera</taxon>
        <taxon>Paraneoptera</taxon>
        <taxon>Hemiptera</taxon>
        <taxon>Heteroptera</taxon>
        <taxon>Panheteroptera</taxon>
        <taxon>Cimicomorpha</taxon>
        <taxon>Miridae</taxon>
        <taxon>Mirini</taxon>
        <taxon>Lygus</taxon>
    </lineage>
</organism>
<sequence length="115" mass="12343">MYTNIHALRAVHLSLYTVNKGTEVSGAAGSVATNTTECTDPAYSNNNDTLNNDCNRPQGVDNKAIVSEIDPSKAAKTTVLVDNKAIVSEIDPSKAAKTTVLVDKKKKKNNALRRI</sequence>
<accession>A0A146KUB6</accession>
<dbReference type="EMBL" id="GDHC01019753">
    <property type="protein sequence ID" value="JAP98875.1"/>
    <property type="molecule type" value="Transcribed_RNA"/>
</dbReference>
<dbReference type="AlphaFoldDB" id="A0A146KUB6"/>
<evidence type="ECO:0000313" key="1">
    <source>
        <dbReference type="EMBL" id="JAP98875.1"/>
    </source>
</evidence>
<name>A0A146KUB6_LYGHE</name>
<gene>
    <name evidence="1" type="ORF">g.9193</name>
</gene>
<protein>
    <submittedName>
        <fullName evidence="1">Uncharacterized protein</fullName>
    </submittedName>
</protein>